<dbReference type="PANTHER" id="PTHR10587:SF133">
    <property type="entry name" value="CHITIN DEACETYLASE 1-RELATED"/>
    <property type="match status" value="1"/>
</dbReference>
<proteinExistence type="predicted"/>
<evidence type="ECO:0000259" key="3">
    <source>
        <dbReference type="PROSITE" id="PS51677"/>
    </source>
</evidence>
<sequence>MGLIPVKTPKFIKGIFPNYVWDMPLLDTKTIYLTFDDGPNPEITPWVLKTLEAYQAKATFFCIGDNIRKYPDTFEATIAAGHAIGNHTFNHLKGWKTNTETYIENVEKAAQLMSSKLFRPPYGKIKNKQAKLLKQQGYHIIMWSIISFDWDKDLLEEDCLKHVIKHAEDGHIIVFHDSLKAAKNMQYALPKVLEYYSKKGYQFKSLSV</sequence>
<dbReference type="OrthoDB" id="9812065at2"/>
<dbReference type="Pfam" id="PF01522">
    <property type="entry name" value="Polysacc_deac_1"/>
    <property type="match status" value="1"/>
</dbReference>
<dbReference type="GO" id="GO:0005975">
    <property type="term" value="P:carbohydrate metabolic process"/>
    <property type="evidence" value="ECO:0007669"/>
    <property type="project" value="InterPro"/>
</dbReference>
<dbReference type="EMBL" id="JAGGJQ010000001">
    <property type="protein sequence ID" value="MBP1838389.1"/>
    <property type="molecule type" value="Genomic_DNA"/>
</dbReference>
<dbReference type="InterPro" id="IPR011330">
    <property type="entry name" value="Glyco_hydro/deAcase_b/a-brl"/>
</dbReference>
<reference evidence="4" key="1">
    <citation type="submission" date="2021-03" db="EMBL/GenBank/DDBJ databases">
        <title>Genomic Encyclopedia of Type Strains, Phase IV (KMG-IV): sequencing the most valuable type-strain genomes for metagenomic binning, comparative biology and taxonomic classification.</title>
        <authorList>
            <person name="Goeker M."/>
        </authorList>
    </citation>
    <scope>NUCLEOTIDE SEQUENCE</scope>
    <source>
        <strain evidence="4">DSM 15523</strain>
        <strain evidence="5 7">DSM 16476</strain>
    </source>
</reference>
<dbReference type="InterPro" id="IPR050248">
    <property type="entry name" value="Polysacc_deacetylase_ArnD"/>
</dbReference>
<dbReference type="RefSeq" id="WP_057783585.1">
    <property type="nucleotide sequence ID" value="NZ_JAGGJQ010000001.1"/>
</dbReference>
<dbReference type="EMBL" id="JAUSUU010000002">
    <property type="protein sequence ID" value="MDQ0334524.1"/>
    <property type="molecule type" value="Genomic_DNA"/>
</dbReference>
<dbReference type="Gene3D" id="3.20.20.370">
    <property type="entry name" value="Glycoside hydrolase/deacetylase"/>
    <property type="match status" value="1"/>
</dbReference>
<comment type="caution">
    <text evidence="4">The sequence shown here is derived from an EMBL/GenBank/DDBJ whole genome shotgun (WGS) entry which is preliminary data.</text>
</comment>
<dbReference type="InterPro" id="IPR002509">
    <property type="entry name" value="NODB_dom"/>
</dbReference>
<evidence type="ECO:0000313" key="6">
    <source>
        <dbReference type="Proteomes" id="UP001138672"/>
    </source>
</evidence>
<dbReference type="PROSITE" id="PS51677">
    <property type="entry name" value="NODB"/>
    <property type="match status" value="1"/>
</dbReference>
<gene>
    <name evidence="4" type="ORF">J2Z56_000285</name>
    <name evidence="5" type="ORF">J2Z57_000951</name>
</gene>
<dbReference type="GO" id="GO:0016810">
    <property type="term" value="F:hydrolase activity, acting on carbon-nitrogen (but not peptide) bonds"/>
    <property type="evidence" value="ECO:0007669"/>
    <property type="project" value="InterPro"/>
</dbReference>
<organism evidence="4 6">
    <name type="scientific">Formosa algae</name>
    <dbReference type="NCBI Taxonomy" id="225843"/>
    <lineage>
        <taxon>Bacteria</taxon>
        <taxon>Pseudomonadati</taxon>
        <taxon>Bacteroidota</taxon>
        <taxon>Flavobacteriia</taxon>
        <taxon>Flavobacteriales</taxon>
        <taxon>Flavobacteriaceae</taxon>
        <taxon>Formosa</taxon>
    </lineage>
</organism>
<name>A0A9X0YHH4_9FLAO</name>
<evidence type="ECO:0000313" key="4">
    <source>
        <dbReference type="EMBL" id="MBP1838389.1"/>
    </source>
</evidence>
<dbReference type="CDD" id="cd10917">
    <property type="entry name" value="CE4_NodB_like_6s_7s"/>
    <property type="match status" value="1"/>
</dbReference>
<evidence type="ECO:0000313" key="5">
    <source>
        <dbReference type="EMBL" id="MDQ0334524.1"/>
    </source>
</evidence>
<evidence type="ECO:0000256" key="2">
    <source>
        <dbReference type="ARBA" id="ARBA00022801"/>
    </source>
</evidence>
<evidence type="ECO:0000256" key="1">
    <source>
        <dbReference type="ARBA" id="ARBA00022723"/>
    </source>
</evidence>
<dbReference type="SUPFAM" id="SSF88713">
    <property type="entry name" value="Glycoside hydrolase/deacetylase"/>
    <property type="match status" value="1"/>
</dbReference>
<evidence type="ECO:0000313" key="7">
    <source>
        <dbReference type="Proteomes" id="UP001231587"/>
    </source>
</evidence>
<protein>
    <submittedName>
        <fullName evidence="4">Peptidoglycan/xylan/chitin deacetylase (PgdA/CDA1 family)</fullName>
    </submittedName>
</protein>
<feature type="domain" description="NodB homology" evidence="3">
    <location>
        <begin position="29"/>
        <end position="204"/>
    </location>
</feature>
<dbReference type="PANTHER" id="PTHR10587">
    <property type="entry name" value="GLYCOSYL TRANSFERASE-RELATED"/>
    <property type="match status" value="1"/>
</dbReference>
<dbReference type="GO" id="GO:0016020">
    <property type="term" value="C:membrane"/>
    <property type="evidence" value="ECO:0007669"/>
    <property type="project" value="TreeGrafter"/>
</dbReference>
<dbReference type="GO" id="GO:0046872">
    <property type="term" value="F:metal ion binding"/>
    <property type="evidence" value="ECO:0007669"/>
    <property type="project" value="UniProtKB-KW"/>
</dbReference>
<dbReference type="Proteomes" id="UP001231587">
    <property type="component" value="Unassembled WGS sequence"/>
</dbReference>
<dbReference type="Proteomes" id="UP001138672">
    <property type="component" value="Unassembled WGS sequence"/>
</dbReference>
<keyword evidence="1" id="KW-0479">Metal-binding</keyword>
<keyword evidence="7" id="KW-1185">Reference proteome</keyword>
<dbReference type="AlphaFoldDB" id="A0A9X0YHH4"/>
<keyword evidence="2" id="KW-0378">Hydrolase</keyword>
<accession>A0A9X0YHH4</accession>